<dbReference type="EMBL" id="QSJG01000035">
    <property type="protein sequence ID" value="RHD50144.1"/>
    <property type="molecule type" value="Genomic_DNA"/>
</dbReference>
<gene>
    <name evidence="1" type="ORF">DW789_13330</name>
</gene>
<organism evidence="1 2">
    <name type="scientific">Phocaeicola plebeius</name>
    <dbReference type="NCBI Taxonomy" id="310297"/>
    <lineage>
        <taxon>Bacteria</taxon>
        <taxon>Pseudomonadati</taxon>
        <taxon>Bacteroidota</taxon>
        <taxon>Bacteroidia</taxon>
        <taxon>Bacteroidales</taxon>
        <taxon>Bacteroidaceae</taxon>
        <taxon>Phocaeicola</taxon>
    </lineage>
</organism>
<name>A0A414FMC2_9BACT</name>
<dbReference type="Proteomes" id="UP000284361">
    <property type="component" value="Unassembled WGS sequence"/>
</dbReference>
<dbReference type="SUPFAM" id="SSF56935">
    <property type="entry name" value="Porins"/>
    <property type="match status" value="1"/>
</dbReference>
<evidence type="ECO:0008006" key="3">
    <source>
        <dbReference type="Google" id="ProtNLM"/>
    </source>
</evidence>
<protein>
    <recommendedName>
        <fullName evidence="3">TonB-dependent receptor</fullName>
    </recommendedName>
</protein>
<dbReference type="AlphaFoldDB" id="A0A414FMC2"/>
<reference evidence="1 2" key="1">
    <citation type="submission" date="2018-08" db="EMBL/GenBank/DDBJ databases">
        <title>A genome reference for cultivated species of the human gut microbiota.</title>
        <authorList>
            <person name="Zou Y."/>
            <person name="Xue W."/>
            <person name="Luo G."/>
        </authorList>
    </citation>
    <scope>NUCLEOTIDE SEQUENCE [LARGE SCALE GENOMIC DNA]</scope>
    <source>
        <strain evidence="1 2">AM31-10</strain>
    </source>
</reference>
<sequence length="664" mass="75766">MIAQTLSNDSVSRTIALDEVTIVASNVSRVDNHLVIYPNSQQKKSTNSGYGVLKRLMIPGMIIDTQSNRAEAMGMPVSFYINGQQADSKDIQMLRPKDIEKIEYHDNPTGKYAKDKIAVNFVLKQYKTGGYLQMDGLQTIGYTHGDYNIATTVNRNNTTYSLFAGSDYFNVKDNHNHMAESYALPGQSVERFSTSDEDYSRHSEYVQFRLQHQKAGRYVVGKLSFIHKNTPRENMAGTVESVGHASNFAMYTDQKSFSPKLDLTGTIPLSKTQDFTFGLHGTYSRNLYNRTYSEQDYETGSYESENAGGFQLSAIYNLSKGKHSFSAELFDFHHVWNAQYEGSHLLRQSLWKNESLAFLSYNYAFSPKLSLRSRVGVDWLQYRLHGCEKFSKLSPRVNLNLQYQLKGGMLLWSSSYNNYNYGMDLINQARIGLNPYLVQTGNPNLKSGCSFNSFLYYSGKIKKTGLSAILQYKLEHNPVVHDYYVQDTYLVRSFINRGNIHYYAAILAASHSFNRMFSLSGDIRYNYTSVNSVCSFGNRNLTGNLNANIYVGDFSLSPYVNFRNKIVNTTSLGIEETPVNYGLECTYGKGNFFAEVNIVSPFTDRKFRKTFHHDLYAYDSDEDFRTNGQYCHIKLAYTFDFGYKTKKVRREVDRSVNSSLLKSF</sequence>
<evidence type="ECO:0000313" key="1">
    <source>
        <dbReference type="EMBL" id="RHD50144.1"/>
    </source>
</evidence>
<comment type="caution">
    <text evidence="1">The sequence shown here is derived from an EMBL/GenBank/DDBJ whole genome shotgun (WGS) entry which is preliminary data.</text>
</comment>
<accession>A0A414FMC2</accession>
<evidence type="ECO:0000313" key="2">
    <source>
        <dbReference type="Proteomes" id="UP000284361"/>
    </source>
</evidence>
<proteinExistence type="predicted"/>